<dbReference type="PANTHER" id="PTHR13318">
    <property type="entry name" value="PARTNER OF PAIRED, ISOFORM B-RELATED"/>
    <property type="match status" value="1"/>
</dbReference>
<name>A0AAD7XI05_9APHY</name>
<protein>
    <recommendedName>
        <fullName evidence="3">F-box domain-containing protein</fullName>
    </recommendedName>
</protein>
<dbReference type="AlphaFoldDB" id="A0AAD7XI05"/>
<keyword evidence="2" id="KW-1185">Reference proteome</keyword>
<dbReference type="Proteomes" id="UP001215151">
    <property type="component" value="Unassembled WGS sequence"/>
</dbReference>
<dbReference type="InterPro" id="IPR032675">
    <property type="entry name" value="LRR_dom_sf"/>
</dbReference>
<organism evidence="1 2">
    <name type="scientific">Trametes cubensis</name>
    <dbReference type="NCBI Taxonomy" id="1111947"/>
    <lineage>
        <taxon>Eukaryota</taxon>
        <taxon>Fungi</taxon>
        <taxon>Dikarya</taxon>
        <taxon>Basidiomycota</taxon>
        <taxon>Agaricomycotina</taxon>
        <taxon>Agaricomycetes</taxon>
        <taxon>Polyporales</taxon>
        <taxon>Polyporaceae</taxon>
        <taxon>Trametes</taxon>
    </lineage>
</organism>
<accession>A0AAD7XI05</accession>
<comment type="caution">
    <text evidence="1">The sequence shown here is derived from an EMBL/GenBank/DDBJ whole genome shotgun (WGS) entry which is preliminary data.</text>
</comment>
<dbReference type="GO" id="GO:0019005">
    <property type="term" value="C:SCF ubiquitin ligase complex"/>
    <property type="evidence" value="ECO:0007669"/>
    <property type="project" value="TreeGrafter"/>
</dbReference>
<evidence type="ECO:0000313" key="1">
    <source>
        <dbReference type="EMBL" id="KAJ8496392.1"/>
    </source>
</evidence>
<evidence type="ECO:0000313" key="2">
    <source>
        <dbReference type="Proteomes" id="UP001215151"/>
    </source>
</evidence>
<proteinExistence type="predicted"/>
<dbReference type="EMBL" id="JAPEVG010000015">
    <property type="protein sequence ID" value="KAJ8496392.1"/>
    <property type="molecule type" value="Genomic_DNA"/>
</dbReference>
<dbReference type="SUPFAM" id="SSF52047">
    <property type="entry name" value="RNI-like"/>
    <property type="match status" value="2"/>
</dbReference>
<reference evidence="1" key="1">
    <citation type="submission" date="2022-11" db="EMBL/GenBank/DDBJ databases">
        <title>Genome Sequence of Cubamyces cubensis.</title>
        <authorList>
            <person name="Buettner E."/>
        </authorList>
    </citation>
    <scope>NUCLEOTIDE SEQUENCE</scope>
    <source>
        <strain evidence="1">MPL-01</strain>
    </source>
</reference>
<gene>
    <name evidence="1" type="ORF">ONZ51_g1167</name>
</gene>
<dbReference type="GO" id="GO:0031146">
    <property type="term" value="P:SCF-dependent proteasomal ubiquitin-dependent protein catabolic process"/>
    <property type="evidence" value="ECO:0007669"/>
    <property type="project" value="TreeGrafter"/>
</dbReference>
<evidence type="ECO:0008006" key="3">
    <source>
        <dbReference type="Google" id="ProtNLM"/>
    </source>
</evidence>
<sequence>MDYPSQPPEIVEVDLDDWQDDEFCPSTVSQHSDEQVSPSKPCPLDSLPYEIMEEIAELLFVTPGQKHFLKLFSLTCKRIRRLCAPILFRSIMVSIEYKLLPGRVFHDTGKFWLYVKQLTLCGSWEADYLGPSVKHHGASFLLNDLLSRLSHLSTLIVTGSGHTPIPADISHKLLSIPTLSSFILQTWENSPHPLLAIDAHPFTTTFTSFEYRVPEFVRSKSVLNGEWSVLEFVTTQMSSSLVRLTLPIGVISFSAVSRTCWPNLRELNLEGDCELGHGQTVDIGAILSGMPYLRSLRVSLPQGSKSHRIVMQRAEQVASFPCQDLKDLTVSFPDPGDAVYSQLPPTLRRLALRCTPRHYNHRYRFEQKTLTQLGLRSPILTASELLSVLRRCRSELLQELELEYEEDERDEELLTNISTYFPALRILTLYRYRRKDSEVDLSAVELAQALSPLRSLRMLRLHLDHSNAPHPLSAYMRDVPPGAWCRHAELLTKTAYTLAARLASLEFVCMDTAVELDELIPAIDHLRCPLNNLPQEILEEIVAALVVIGPNRHTLRLFSLTCKWIRELCKPHLFRTNRLSSESKILPGKIYHDTGDVWRHIQELTLYGSWDAKFLGPALKDQSVASVLANFLSRLSRLSTLKAIGSVKGIPSDVANMLLSIPSLSHLVLEVKRGCSHLILPRGAQLPAMTFTSFEYRVPRYSASPPSFNGESSILELILRQRSSFLVHLTIPGGIISSSTLASLPWPRLRELRIENHCDLGQGAPIDIDAILSETPFLRSLLALLPQGPKSRRLCLWPAQRDAPFPCQELENLTVSYPDPQDSAYSQLPATLRRLCLRCTPRHYVHRYRYEERTLIELGLQSPILKASEALSILRQCRSDGLQELELEYEEDERDMELLASIPAYFPALTALTLYRYRRRGSIIDACVTEIAQALASLAKLCILRLHLDFAAAPHPLACFMDPGTVRPGAWAAYRGTLTSTACTFAATVASLELVCMLLREKRTNEWLPFEVIREQPEGPSVKVNKFISIPGHLSMSDEDGPRTQAQYFTLEDRHLFEF</sequence>
<dbReference type="PANTHER" id="PTHR13318:SF247">
    <property type="entry name" value="GH16156P"/>
    <property type="match status" value="1"/>
</dbReference>
<dbReference type="Gene3D" id="3.80.10.10">
    <property type="entry name" value="Ribonuclease Inhibitor"/>
    <property type="match status" value="2"/>
</dbReference>